<keyword evidence="2" id="KW-1185">Reference proteome</keyword>
<organism evidence="2 3">
    <name type="scientific">Biomphalaria glabrata</name>
    <name type="common">Bloodfluke planorb</name>
    <name type="synonym">Freshwater snail</name>
    <dbReference type="NCBI Taxonomy" id="6526"/>
    <lineage>
        <taxon>Eukaryota</taxon>
        <taxon>Metazoa</taxon>
        <taxon>Spiralia</taxon>
        <taxon>Lophotrochozoa</taxon>
        <taxon>Mollusca</taxon>
        <taxon>Gastropoda</taxon>
        <taxon>Heterobranchia</taxon>
        <taxon>Euthyneura</taxon>
        <taxon>Panpulmonata</taxon>
        <taxon>Hygrophila</taxon>
        <taxon>Lymnaeoidea</taxon>
        <taxon>Planorbidae</taxon>
        <taxon>Biomphalaria</taxon>
    </lineage>
</organism>
<reference evidence="3" key="1">
    <citation type="submission" date="2025-08" db="UniProtKB">
        <authorList>
            <consortium name="RefSeq"/>
        </authorList>
    </citation>
    <scope>IDENTIFICATION</scope>
</reference>
<dbReference type="GeneID" id="129923777"/>
<proteinExistence type="predicted"/>
<evidence type="ECO:0000313" key="2">
    <source>
        <dbReference type="Proteomes" id="UP001165740"/>
    </source>
</evidence>
<protein>
    <submittedName>
        <fullName evidence="3">Uncharacterized protein LOC129923777</fullName>
    </submittedName>
</protein>
<feature type="chain" id="PRO_5040845817" evidence="1">
    <location>
        <begin position="16"/>
        <end position="958"/>
    </location>
</feature>
<evidence type="ECO:0000256" key="1">
    <source>
        <dbReference type="SAM" id="SignalP"/>
    </source>
</evidence>
<keyword evidence="1" id="KW-0732">Signal</keyword>
<feature type="signal peptide" evidence="1">
    <location>
        <begin position="1"/>
        <end position="15"/>
    </location>
</feature>
<dbReference type="Proteomes" id="UP001165740">
    <property type="component" value="Chromosome 17"/>
</dbReference>
<dbReference type="AlphaFoldDB" id="A0A9W2ZBY0"/>
<name>A0A9W2ZBY0_BIOGL</name>
<accession>A0A9W2ZBY0</accession>
<dbReference type="RefSeq" id="XP_055872411.1">
    <property type="nucleotide sequence ID" value="XM_056016436.1"/>
</dbReference>
<evidence type="ECO:0000313" key="3">
    <source>
        <dbReference type="RefSeq" id="XP_055872411.1"/>
    </source>
</evidence>
<gene>
    <name evidence="3" type="primary">LOC129923777</name>
</gene>
<sequence length="958" mass="102312">MKLFVVAVLVALASANVIRDERELCVNVLGAHLCADPQVGVGKREEQDLCATVAGVHVCIRDLENFDVNSLVNNIANVVHIIDQFVGGVTAAAKREQRELCVNVLGAHLCADPHISTGKREEQDLCATVAGVHVCVRDLENFDLAALVANIGSVVHVIDQFVGGAGKREEQDLCATVAGVHVCVRDLENLNLADIVANIGKVVHVIDQFVGGVTAAAKREQREVCVNVLGAHLCADPHISTGKREEQDLCATVAGVHVCLRDLENINLAEIVTNIGNVVHVIDQFIGGVTAAAKREQRELCVNVLGAHLCADPHISTGKREEQDLCATVAGVHVCVRDLENFDLAALVANIGNVVHVIDQFVGGAGKREEQDLCATVAGVHVCVRDLENFDVSSLVNNIANVVHIIDQFVGGVTAAAKREQRELCVNVLGAHLCADPHISTGKREEQDLCATVAGVHVCVRDLENFDVNSLVSNIANVVHIIDQFVGGTAKREEQDLCATVAGVHVCVRDLENLNLADIVANIGKVVHVIDQFVGGVTAAAKREQREVCVNVLGAHLCADPHISTGKREEQDLCATVAGVHVCLRDLENINLAEIVTNIGNVVHVIDQFIGGVTAAAKREQRELCVNVLGAHLCADPHISTGKREEQDLCATVAGVHVCVRDLENFDLAALVANIGNVVHVIDQFVGGAGKREEQDLCATVVGVHVCVRDIENFDVNSLVSNIANVVHIIDQFVGGVTAAAKREQRELCVNVLGAHLCADPHISTGKREEQDLCATVAGVHVCVRDLENFDVNSLVSNIANVVHIIDQFVGGTAKREEQDLCATVAGVHVCVRDLENFDLAALVANIGNVVHVIDQFVGGITAAAKREQRELCVNVLGAHLCADPHISTGKREEQDLCATVAGVHVCVRDLENFDITSLVNNIGSVVHIIDQFVSGTGKREEQDSLLCPTIMGVQICL</sequence>